<dbReference type="KEGG" id="cans:GP473_08385"/>
<dbReference type="SUPFAM" id="SSF51905">
    <property type="entry name" value="FAD/NAD(P)-binding domain"/>
    <property type="match status" value="1"/>
</dbReference>
<dbReference type="GO" id="GO:0004497">
    <property type="term" value="F:monooxygenase activity"/>
    <property type="evidence" value="ECO:0007669"/>
    <property type="project" value="UniProtKB-KW"/>
</dbReference>
<organism evidence="1 2">
    <name type="scientific">Corynebacterium anserum</name>
    <dbReference type="NCBI Taxonomy" id="2684406"/>
    <lineage>
        <taxon>Bacteria</taxon>
        <taxon>Bacillati</taxon>
        <taxon>Actinomycetota</taxon>
        <taxon>Actinomycetes</taxon>
        <taxon>Mycobacteriales</taxon>
        <taxon>Corynebacteriaceae</taxon>
        <taxon>Corynebacterium</taxon>
    </lineage>
</organism>
<dbReference type="Gene3D" id="3.50.50.60">
    <property type="entry name" value="FAD/NAD(P)-binding domain"/>
    <property type="match status" value="2"/>
</dbReference>
<keyword evidence="1" id="KW-0560">Oxidoreductase</keyword>
<name>A0A7G7YRC6_9CORY</name>
<keyword evidence="2" id="KW-1185">Reference proteome</keyword>
<reference evidence="1 2" key="1">
    <citation type="submission" date="2019-12" db="EMBL/GenBank/DDBJ databases">
        <title>Corynebacterium sp. nov., isolated from feces of the Anser Albifrons in China.</title>
        <authorList>
            <person name="Liu Q."/>
        </authorList>
    </citation>
    <scope>NUCLEOTIDE SEQUENCE [LARGE SCALE GENOMIC DNA]</scope>
    <source>
        <strain evidence="1 2">23H37-10</strain>
    </source>
</reference>
<gene>
    <name evidence="1" type="ORF">GP473_08385</name>
</gene>
<dbReference type="PANTHER" id="PTHR43539">
    <property type="entry name" value="FLAVIN-BINDING MONOOXYGENASE-LIKE PROTEIN (AFU_ORTHOLOGUE AFUA_4G09220)"/>
    <property type="match status" value="1"/>
</dbReference>
<dbReference type="AlphaFoldDB" id="A0A7G7YRC6"/>
<dbReference type="PANTHER" id="PTHR43539:SF91">
    <property type="entry name" value="FAD-DEPENDENT URATE HYDROXYLASE"/>
    <property type="match status" value="1"/>
</dbReference>
<keyword evidence="1" id="KW-0503">Monooxygenase</keyword>
<dbReference type="Proteomes" id="UP000515275">
    <property type="component" value="Chromosome"/>
</dbReference>
<dbReference type="PRINTS" id="PR00368">
    <property type="entry name" value="FADPNR"/>
</dbReference>
<sequence length="464" mass="51789">MELLGHNHDWVPSPGDGVLNVLIIGGGQAGLGAAFALQRHRIDRVKVLEAGPEQYVGCWDRYARMHTLRSPKNMKGIELDIPSLHTRSWFEAKYGKEAWDATELVPRLDWHEYLVWYRTTTGVDVDFNTCVTGVFPPEQEDGDFRVTAEVEGEQVEYRARRVIFALGLDGGGGPFLPDMVKALPRELRAHTEDAIDFSSLAGKRVAVLGGGASGFDNASVALEAGAAEVSVHVRRHEIPTQNSLRWMEFPGMQEHFFDLSDEQKWEFSLFNGGLPQPPTQASVWRAFGFDNFRLVKDSRWADVKVNDAGEIVITDDVGRTTVADFVISATGYSVDLELRPELKEFLPNIALWKDMFEPAKDHPLGKCPYLGDGFQFTPAEGAPQFISRLFHFSTGARASHALAGNQLSGIYAGLTRMSGRIAKDITIENWPGFFEDFQAFEHLEVSNVGRHTEGEGWYPESPRY</sequence>
<accession>A0A7G7YRC6</accession>
<evidence type="ECO:0000313" key="1">
    <source>
        <dbReference type="EMBL" id="QNH97046.1"/>
    </source>
</evidence>
<dbReference type="PRINTS" id="PR00411">
    <property type="entry name" value="PNDRDTASEI"/>
</dbReference>
<dbReference type="InterPro" id="IPR050982">
    <property type="entry name" value="Auxin_biosynth/cation_transpt"/>
</dbReference>
<dbReference type="GO" id="GO:0050660">
    <property type="term" value="F:flavin adenine dinucleotide binding"/>
    <property type="evidence" value="ECO:0007669"/>
    <property type="project" value="TreeGrafter"/>
</dbReference>
<evidence type="ECO:0000313" key="2">
    <source>
        <dbReference type="Proteomes" id="UP000515275"/>
    </source>
</evidence>
<dbReference type="InterPro" id="IPR036188">
    <property type="entry name" value="FAD/NAD-bd_sf"/>
</dbReference>
<proteinExistence type="predicted"/>
<protein>
    <submittedName>
        <fullName evidence="1">SidA/IucD/PvdA family monooxygenase</fullName>
    </submittedName>
</protein>
<dbReference type="Pfam" id="PF13738">
    <property type="entry name" value="Pyr_redox_3"/>
    <property type="match status" value="1"/>
</dbReference>
<dbReference type="EMBL" id="CP046883">
    <property type="protein sequence ID" value="QNH97046.1"/>
    <property type="molecule type" value="Genomic_DNA"/>
</dbReference>